<name>A0ABM8CDA4_9BURK</name>
<dbReference type="CDD" id="cd00130">
    <property type="entry name" value="PAS"/>
    <property type="match status" value="2"/>
</dbReference>
<feature type="domain" description="PAC" evidence="6">
    <location>
        <begin position="220"/>
        <end position="272"/>
    </location>
</feature>
<dbReference type="InterPro" id="IPR005467">
    <property type="entry name" value="His_kinase_dom"/>
</dbReference>
<evidence type="ECO:0000256" key="1">
    <source>
        <dbReference type="ARBA" id="ARBA00000085"/>
    </source>
</evidence>
<dbReference type="Gene3D" id="2.10.70.100">
    <property type="match status" value="1"/>
</dbReference>
<dbReference type="RefSeq" id="WP_281910900.1">
    <property type="nucleotide sequence ID" value="NZ_AP026966.1"/>
</dbReference>
<dbReference type="Proteomes" id="UP001163336">
    <property type="component" value="Chromosome"/>
</dbReference>
<evidence type="ECO:0000313" key="7">
    <source>
        <dbReference type="EMBL" id="BDT61306.1"/>
    </source>
</evidence>
<reference evidence="7" key="1">
    <citation type="submission" date="2022-11" db="EMBL/GenBank/DDBJ databases">
        <title>Isolation and characterization of PLA-degrading bacterium Massilia sp. from Antarctic soil.</title>
        <authorList>
            <person name="Sato K."/>
            <person name="Gomez-Fuentes C."/>
            <person name="Ahmad S.A."/>
            <person name="Zulkharnain A."/>
        </authorList>
    </citation>
    <scope>NUCLEOTIDE SEQUENCE</scope>
    <source>
        <strain evidence="7">N-3</strain>
    </source>
</reference>
<dbReference type="SUPFAM" id="SSF47384">
    <property type="entry name" value="Homodimeric domain of signal transducing histidine kinase"/>
    <property type="match status" value="1"/>
</dbReference>
<evidence type="ECO:0000259" key="5">
    <source>
        <dbReference type="PROSITE" id="PS50112"/>
    </source>
</evidence>
<dbReference type="InterPro" id="IPR003661">
    <property type="entry name" value="HisK_dim/P_dom"/>
</dbReference>
<dbReference type="Pfam" id="PF08447">
    <property type="entry name" value="PAS_3"/>
    <property type="match status" value="1"/>
</dbReference>
<dbReference type="InterPro" id="IPR013656">
    <property type="entry name" value="PAS_4"/>
</dbReference>
<dbReference type="Gene3D" id="1.10.287.130">
    <property type="match status" value="1"/>
</dbReference>
<dbReference type="CDD" id="cd00082">
    <property type="entry name" value="HisKA"/>
    <property type="match status" value="1"/>
</dbReference>
<dbReference type="InterPro" id="IPR035965">
    <property type="entry name" value="PAS-like_dom_sf"/>
</dbReference>
<keyword evidence="8" id="KW-1185">Reference proteome</keyword>
<dbReference type="SMART" id="SM00388">
    <property type="entry name" value="HisKA"/>
    <property type="match status" value="1"/>
</dbReference>
<dbReference type="SUPFAM" id="SSF55785">
    <property type="entry name" value="PYP-like sensor domain (PAS domain)"/>
    <property type="match status" value="3"/>
</dbReference>
<protein>
    <recommendedName>
        <fullName evidence="2">histidine kinase</fullName>
        <ecNumber evidence="2">2.7.13.3</ecNumber>
    </recommendedName>
</protein>
<dbReference type="Gene3D" id="3.30.450.20">
    <property type="entry name" value="PAS domain"/>
    <property type="match status" value="3"/>
</dbReference>
<comment type="catalytic activity">
    <reaction evidence="1">
        <text>ATP + protein L-histidine = ADP + protein N-phospho-L-histidine.</text>
        <dbReference type="EC" id="2.7.13.3"/>
    </reaction>
</comment>
<organism evidence="7 8">
    <name type="scientific">Massilia varians</name>
    <dbReference type="NCBI Taxonomy" id="457921"/>
    <lineage>
        <taxon>Bacteria</taxon>
        <taxon>Pseudomonadati</taxon>
        <taxon>Pseudomonadota</taxon>
        <taxon>Betaproteobacteria</taxon>
        <taxon>Burkholderiales</taxon>
        <taxon>Oxalobacteraceae</taxon>
        <taxon>Telluria group</taxon>
        <taxon>Massilia</taxon>
    </lineage>
</organism>
<evidence type="ECO:0000313" key="8">
    <source>
        <dbReference type="Proteomes" id="UP001163336"/>
    </source>
</evidence>
<keyword evidence="3" id="KW-0597">Phosphoprotein</keyword>
<dbReference type="SMART" id="SM00091">
    <property type="entry name" value="PAS"/>
    <property type="match status" value="2"/>
</dbReference>
<dbReference type="PROSITE" id="PS50112">
    <property type="entry name" value="PAS"/>
    <property type="match status" value="1"/>
</dbReference>
<dbReference type="PANTHER" id="PTHR43547:SF2">
    <property type="entry name" value="HYBRID SIGNAL TRANSDUCTION HISTIDINE KINASE C"/>
    <property type="match status" value="1"/>
</dbReference>
<dbReference type="SUPFAM" id="SSF55874">
    <property type="entry name" value="ATPase domain of HSP90 chaperone/DNA topoisomerase II/histidine kinase"/>
    <property type="match status" value="1"/>
</dbReference>
<dbReference type="InterPro" id="IPR000700">
    <property type="entry name" value="PAS-assoc_C"/>
</dbReference>
<proteinExistence type="predicted"/>
<feature type="domain" description="PAS" evidence="5">
    <location>
        <begin position="7"/>
        <end position="77"/>
    </location>
</feature>
<dbReference type="PRINTS" id="PR00344">
    <property type="entry name" value="BCTRLSENSOR"/>
</dbReference>
<dbReference type="EC" id="2.7.13.3" evidence="2"/>
<dbReference type="Pfam" id="PF08448">
    <property type="entry name" value="PAS_4"/>
    <property type="match status" value="1"/>
</dbReference>
<dbReference type="InterPro" id="IPR004358">
    <property type="entry name" value="Sig_transdc_His_kin-like_C"/>
</dbReference>
<feature type="domain" description="PAC" evidence="6">
    <location>
        <begin position="352"/>
        <end position="404"/>
    </location>
</feature>
<dbReference type="InterPro" id="IPR000014">
    <property type="entry name" value="PAS"/>
</dbReference>
<dbReference type="PROSITE" id="PS50113">
    <property type="entry name" value="PAC"/>
    <property type="match status" value="2"/>
</dbReference>
<dbReference type="Gene3D" id="3.30.565.10">
    <property type="entry name" value="Histidine kinase-like ATPase, C-terminal domain"/>
    <property type="match status" value="1"/>
</dbReference>
<evidence type="ECO:0000256" key="3">
    <source>
        <dbReference type="ARBA" id="ARBA00022553"/>
    </source>
</evidence>
<dbReference type="PROSITE" id="PS50109">
    <property type="entry name" value="HIS_KIN"/>
    <property type="match status" value="1"/>
</dbReference>
<feature type="domain" description="Histidine kinase" evidence="4">
    <location>
        <begin position="422"/>
        <end position="640"/>
    </location>
</feature>
<sequence length="641" mass="72088">MSNLGTENDFAGRVLEHATSMMAYWDTNLRCRYANHAYRIWFGIPGEQLLGRTLQELLGPEIFELNAPYVRAVLDGHPQVFERLIPGPDGIKRHSLARYHPDIIDGTVVGFIAEVSEVGILKQVEATLQAEIGFNQHIISVLRKKEEALESAQALGRMGSWEWEIEPDITTWSSGLYRLFGLDPNRLPPSYSDHAKLYSPASWCSLQEAVNAAVSNGTPYVLELEYRRVDGKKGWLEVRGEAKCDMTGKVCGLHSTVIDVTETQTLLEELRGQTCRLEHVLATARLGSWSWDEESDKLFLENQRACEIFYADRNELYATSAISFFRERIHSDDWQAFSDASHAFFKRNEEQFTFNGRVLNPSDNTYIWVKCAGRALENAPGSRTMMGTILDVSEEVAFEQALQHTLRELQLCNDRNSSFLFSLAHELRNCISPLKAGLQLLQRKTEFPGFQKTERIMSRQLMHITRLVDDVYDLRRIQTGELELRRAKIAINDIVSSAIDMCEAAMSQKKHRLTFGLPDKEICVHGDGVRLTQVIVNLLSNACKFTPPGGDIDIRLKEDRDGHAVICVSDSGIGMSSVDLKKIFDLYAQIDTGTKNTTAGLGIGLYLVKKLIELHNGTVYASSEGLGKGTTITLRLPLMYT</sequence>
<dbReference type="InterPro" id="IPR003594">
    <property type="entry name" value="HATPase_dom"/>
</dbReference>
<dbReference type="SMART" id="SM00387">
    <property type="entry name" value="HATPase_c"/>
    <property type="match status" value="1"/>
</dbReference>
<gene>
    <name evidence="7" type="ORF">MasN3_48000</name>
</gene>
<dbReference type="InterPro" id="IPR036097">
    <property type="entry name" value="HisK_dim/P_sf"/>
</dbReference>
<dbReference type="InterPro" id="IPR013655">
    <property type="entry name" value="PAS_fold_3"/>
</dbReference>
<dbReference type="Pfam" id="PF02518">
    <property type="entry name" value="HATPase_c"/>
    <property type="match status" value="1"/>
</dbReference>
<evidence type="ECO:0000259" key="6">
    <source>
        <dbReference type="PROSITE" id="PS50113"/>
    </source>
</evidence>
<dbReference type="PANTHER" id="PTHR43547">
    <property type="entry name" value="TWO-COMPONENT HISTIDINE KINASE"/>
    <property type="match status" value="1"/>
</dbReference>
<evidence type="ECO:0000256" key="2">
    <source>
        <dbReference type="ARBA" id="ARBA00012438"/>
    </source>
</evidence>
<evidence type="ECO:0000259" key="4">
    <source>
        <dbReference type="PROSITE" id="PS50109"/>
    </source>
</evidence>
<accession>A0ABM8CDA4</accession>
<dbReference type="InterPro" id="IPR036890">
    <property type="entry name" value="HATPase_C_sf"/>
</dbReference>
<dbReference type="Pfam" id="PF00512">
    <property type="entry name" value="HisKA"/>
    <property type="match status" value="1"/>
</dbReference>
<dbReference type="EMBL" id="AP026966">
    <property type="protein sequence ID" value="BDT61306.1"/>
    <property type="molecule type" value="Genomic_DNA"/>
</dbReference>